<evidence type="ECO:0008006" key="5">
    <source>
        <dbReference type="Google" id="ProtNLM"/>
    </source>
</evidence>
<reference evidence="3" key="1">
    <citation type="submission" date="2021-10" db="EMBL/GenBank/DDBJ databases">
        <title>De novo Genome Assembly of Clathrus columnatus (Basidiomycota, Fungi) Using Illumina and Nanopore Sequence Data.</title>
        <authorList>
            <person name="Ogiso-Tanaka E."/>
            <person name="Itagaki H."/>
            <person name="Hosoya T."/>
            <person name="Hosaka K."/>
        </authorList>
    </citation>
    <scope>NUCLEOTIDE SEQUENCE</scope>
    <source>
        <strain evidence="3">MO-923</strain>
    </source>
</reference>
<proteinExistence type="predicted"/>
<dbReference type="Gene3D" id="3.40.50.1820">
    <property type="entry name" value="alpha/beta hydrolase"/>
    <property type="match status" value="1"/>
</dbReference>
<dbReference type="AlphaFoldDB" id="A0AAV5AMZ6"/>
<keyword evidence="2" id="KW-1133">Transmembrane helix</keyword>
<keyword evidence="4" id="KW-1185">Reference proteome</keyword>
<dbReference type="EMBL" id="BPWL01000009">
    <property type="protein sequence ID" value="GJJ14261.1"/>
    <property type="molecule type" value="Genomic_DNA"/>
</dbReference>
<sequence>MPTVSLSPELELFYTCNAPSNDPLKFDHSRPTVVFLHGLYVDSSWLKYQFEDPRLADHYNLIGFDSRACGKTRAPISPARDSWADASDLAVALGLLGITKCHLFAIQTISVHAAYRFALLYPDMTLSLCLCQVPATEEFDWAEQSYNELLEALCFPADIETIERGVVETAYLMFSDTLSRDQFDNICAYWQMNYPATKRTRVAQSALACLNRVPLTDAMYQRLQLPILVLQGDKYLVSPISQAEEQVNKMPHGQLLVVKGGPEAFTLVPSCSTVVNRVYSTFLSRLPIQSSTLTTRSAEYIYAIGLQRLADIFDDPSIAQRPPTCSSFSMMSPEKVAETKAILAHFEKDQDKALTALDKDGKPLRRISEVKDHQWTVEFRERTGNLLNSPIIYQKLVNVHTGETQLGPIQVKLNVVSLTGLPIVRVTVVVGLKIVVGIVNNPTLVDAVALAATKEDADAEDSDAEDADAEDSDTEDTDAEDADAEDSDTEETDAELKDADTEDSDADMDTDTDIDIDSEFVLVVVVVEVVTVVLVLVLVMVGLTVVLEVLVVEENVDVVVLGIVELSVMVGLAKVELSVTALISVDVTSDRIVTSEVSTVSPDVTSVDVAISVTKLTVVDGSMVVPGTVESSIAVPSEVPEKSPVDINPTMLVVVISFSCVLI</sequence>
<accession>A0AAV5AMZ6</accession>
<keyword evidence="2" id="KW-0472">Membrane</keyword>
<dbReference type="SUPFAM" id="SSF53474">
    <property type="entry name" value="alpha/beta-Hydrolases"/>
    <property type="match status" value="1"/>
</dbReference>
<comment type="caution">
    <text evidence="3">The sequence shown here is derived from an EMBL/GenBank/DDBJ whole genome shotgun (WGS) entry which is preliminary data.</text>
</comment>
<evidence type="ECO:0000256" key="2">
    <source>
        <dbReference type="SAM" id="Phobius"/>
    </source>
</evidence>
<dbReference type="Proteomes" id="UP001050691">
    <property type="component" value="Unassembled WGS sequence"/>
</dbReference>
<gene>
    <name evidence="3" type="ORF">Clacol_008525</name>
</gene>
<protein>
    <recommendedName>
        <fullName evidence="5">AB hydrolase-1 domain-containing protein</fullName>
    </recommendedName>
</protein>
<feature type="compositionally biased region" description="Acidic residues" evidence="1">
    <location>
        <begin position="457"/>
        <end position="493"/>
    </location>
</feature>
<evidence type="ECO:0000313" key="4">
    <source>
        <dbReference type="Proteomes" id="UP001050691"/>
    </source>
</evidence>
<dbReference type="InterPro" id="IPR029058">
    <property type="entry name" value="AB_hydrolase_fold"/>
</dbReference>
<evidence type="ECO:0000313" key="3">
    <source>
        <dbReference type="EMBL" id="GJJ14261.1"/>
    </source>
</evidence>
<name>A0AAV5AMZ6_9AGAM</name>
<feature type="transmembrane region" description="Helical" evidence="2">
    <location>
        <begin position="520"/>
        <end position="547"/>
    </location>
</feature>
<feature type="region of interest" description="Disordered" evidence="1">
    <location>
        <begin position="455"/>
        <end position="508"/>
    </location>
</feature>
<evidence type="ECO:0000256" key="1">
    <source>
        <dbReference type="SAM" id="MobiDB-lite"/>
    </source>
</evidence>
<organism evidence="3 4">
    <name type="scientific">Clathrus columnatus</name>
    <dbReference type="NCBI Taxonomy" id="1419009"/>
    <lineage>
        <taxon>Eukaryota</taxon>
        <taxon>Fungi</taxon>
        <taxon>Dikarya</taxon>
        <taxon>Basidiomycota</taxon>
        <taxon>Agaricomycotina</taxon>
        <taxon>Agaricomycetes</taxon>
        <taxon>Phallomycetidae</taxon>
        <taxon>Phallales</taxon>
        <taxon>Clathraceae</taxon>
        <taxon>Clathrus</taxon>
    </lineage>
</organism>
<keyword evidence="2" id="KW-0812">Transmembrane</keyword>